<protein>
    <submittedName>
        <fullName evidence="1">Uncharacterized protein</fullName>
    </submittedName>
</protein>
<evidence type="ECO:0000313" key="2">
    <source>
        <dbReference type="Proteomes" id="UP000636960"/>
    </source>
</evidence>
<comment type="caution">
    <text evidence="1">The sequence shown here is derived from an EMBL/GenBank/DDBJ whole genome shotgun (WGS) entry which is preliminary data.</text>
</comment>
<dbReference type="InterPro" id="IPR029058">
    <property type="entry name" value="AB_hydrolase_fold"/>
</dbReference>
<accession>A0A919MWA0</accession>
<dbReference type="Proteomes" id="UP000636960">
    <property type="component" value="Unassembled WGS sequence"/>
</dbReference>
<dbReference type="SUPFAM" id="SSF53474">
    <property type="entry name" value="alpha/beta-Hydrolases"/>
    <property type="match status" value="1"/>
</dbReference>
<dbReference type="AlphaFoldDB" id="A0A919MWA0"/>
<name>A0A919MWA0_9ACTN</name>
<reference evidence="1" key="1">
    <citation type="submission" date="2021-01" db="EMBL/GenBank/DDBJ databases">
        <title>Whole genome shotgun sequence of Actinoplanes rishiriensis NBRC 108556.</title>
        <authorList>
            <person name="Komaki H."/>
            <person name="Tamura T."/>
        </authorList>
    </citation>
    <scope>NUCLEOTIDE SEQUENCE</scope>
    <source>
        <strain evidence="1">NBRC 108556</strain>
    </source>
</reference>
<sequence>MALLLIPAGAVPAAAAVPRTETLVTGSSPVTGVVESHVALRIPLPATAGPRPAACDWLHYLRYRSAAGPARSAQADRILVAQPGVLEGAGAFDSVARNTVAAAARQGRHIEFWALDRRSNCLEDHTGIDTGNFRSAIDYYYRGRQFAGFLRNEQVGFLAHVGLAQTVRDQYDILSAELPDRALRRQKVLCGGHSLGGVITGFFAVWDFGGDPGYRQCGGYFALDTTINNSLSDLSGTTPDDMLPDLGLGYAAIKAGLESGLLTRTLSAPVLINAETMNLLAIAGLAARTEPDAGTLLPALPVNDNITATERLLFSKDFPTFVTGRPSARDFRLTNAAVLGGLLDDNSQPLAFLEASVGFYDGGPIVDKDFPGLADLDGVLGTRPMAIPDRPDGPLYTWRNYDRIGAPDDPVHRTRDGVPFSTPGQEVTDLAQLARSLSEHPLDFTEHYFPTRLVTDIQMSTAPEIAGSVRHPEGLRANPIVTLLAGDGLLAGRDLPPEYHVTVAPGYQHLDVLTAAATQNSGRPEIVSTALAAFAAG</sequence>
<keyword evidence="2" id="KW-1185">Reference proteome</keyword>
<organism evidence="1 2">
    <name type="scientific">Paractinoplanes rishiriensis</name>
    <dbReference type="NCBI Taxonomy" id="1050105"/>
    <lineage>
        <taxon>Bacteria</taxon>
        <taxon>Bacillati</taxon>
        <taxon>Actinomycetota</taxon>
        <taxon>Actinomycetes</taxon>
        <taxon>Micromonosporales</taxon>
        <taxon>Micromonosporaceae</taxon>
        <taxon>Paractinoplanes</taxon>
    </lineage>
</organism>
<proteinExistence type="predicted"/>
<gene>
    <name evidence="1" type="ORF">Ari01nite_50930</name>
</gene>
<dbReference type="RefSeq" id="WP_203784672.1">
    <property type="nucleotide sequence ID" value="NZ_BOMV01000057.1"/>
</dbReference>
<dbReference type="EMBL" id="BOMV01000057">
    <property type="protein sequence ID" value="GIE97628.1"/>
    <property type="molecule type" value="Genomic_DNA"/>
</dbReference>
<evidence type="ECO:0000313" key="1">
    <source>
        <dbReference type="EMBL" id="GIE97628.1"/>
    </source>
</evidence>